<feature type="compositionally biased region" description="Basic and acidic residues" evidence="4">
    <location>
        <begin position="266"/>
        <end position="277"/>
    </location>
</feature>
<dbReference type="Pfam" id="PF00702">
    <property type="entry name" value="Hydrolase"/>
    <property type="match status" value="1"/>
</dbReference>
<dbReference type="PANTHER" id="PTHR46470">
    <property type="entry name" value="N-ACYLNEURAMINATE-9-PHOSPHATASE"/>
    <property type="match status" value="1"/>
</dbReference>
<dbReference type="InterPro" id="IPR023214">
    <property type="entry name" value="HAD_sf"/>
</dbReference>
<feature type="region of interest" description="Disordered" evidence="4">
    <location>
        <begin position="225"/>
        <end position="252"/>
    </location>
</feature>
<dbReference type="Gene3D" id="3.40.50.1000">
    <property type="entry name" value="HAD superfamily/HAD-like"/>
    <property type="match status" value="1"/>
</dbReference>
<name>A0ABT1A4C4_9PSEU</name>
<proteinExistence type="predicted"/>
<keyword evidence="3" id="KW-0460">Magnesium</keyword>
<feature type="region of interest" description="Disordered" evidence="4">
    <location>
        <begin position="265"/>
        <end position="317"/>
    </location>
</feature>
<keyword evidence="2" id="KW-0378">Hydrolase</keyword>
<comment type="caution">
    <text evidence="5">The sequence shown here is derived from an EMBL/GenBank/DDBJ whole genome shotgun (WGS) entry which is preliminary data.</text>
</comment>
<dbReference type="EMBL" id="JAGSOV010000046">
    <property type="protein sequence ID" value="MCO1657851.1"/>
    <property type="molecule type" value="Genomic_DNA"/>
</dbReference>
<evidence type="ECO:0000256" key="4">
    <source>
        <dbReference type="SAM" id="MobiDB-lite"/>
    </source>
</evidence>
<dbReference type="Proteomes" id="UP001165283">
    <property type="component" value="Unassembled WGS sequence"/>
</dbReference>
<feature type="compositionally biased region" description="Basic residues" evidence="4">
    <location>
        <begin position="282"/>
        <end position="293"/>
    </location>
</feature>
<feature type="region of interest" description="Disordered" evidence="4">
    <location>
        <begin position="332"/>
        <end position="379"/>
    </location>
</feature>
<dbReference type="InterPro" id="IPR036412">
    <property type="entry name" value="HAD-like_sf"/>
</dbReference>
<gene>
    <name evidence="5" type="ORF">KDL28_22570</name>
</gene>
<evidence type="ECO:0000256" key="3">
    <source>
        <dbReference type="ARBA" id="ARBA00022842"/>
    </source>
</evidence>
<accession>A0ABT1A4C4</accession>
<dbReference type="SFLD" id="SFLDS00003">
    <property type="entry name" value="Haloacid_Dehalogenase"/>
    <property type="match status" value="1"/>
</dbReference>
<evidence type="ECO:0000313" key="5">
    <source>
        <dbReference type="EMBL" id="MCO1657851.1"/>
    </source>
</evidence>
<protein>
    <submittedName>
        <fullName evidence="5">HAD hydrolase-like protein</fullName>
    </submittedName>
</protein>
<dbReference type="RefSeq" id="WP_252441488.1">
    <property type="nucleotide sequence ID" value="NZ_JAGSOV010000046.1"/>
</dbReference>
<keyword evidence="6" id="KW-1185">Reference proteome</keyword>
<evidence type="ECO:0000256" key="1">
    <source>
        <dbReference type="ARBA" id="ARBA00022723"/>
    </source>
</evidence>
<dbReference type="InterPro" id="IPR051400">
    <property type="entry name" value="HAD-like_hydrolase"/>
</dbReference>
<dbReference type="SFLD" id="SFLDG01129">
    <property type="entry name" value="C1.5:_HAD__Beta-PGM__Phosphata"/>
    <property type="match status" value="1"/>
</dbReference>
<organism evidence="5 6">
    <name type="scientific">Pseudonocardia humida</name>
    <dbReference type="NCBI Taxonomy" id="2800819"/>
    <lineage>
        <taxon>Bacteria</taxon>
        <taxon>Bacillati</taxon>
        <taxon>Actinomycetota</taxon>
        <taxon>Actinomycetes</taxon>
        <taxon>Pseudonocardiales</taxon>
        <taxon>Pseudonocardiaceae</taxon>
        <taxon>Pseudonocardia</taxon>
    </lineage>
</organism>
<feature type="compositionally biased region" description="Basic and acidic residues" evidence="4">
    <location>
        <begin position="294"/>
        <end position="317"/>
    </location>
</feature>
<evidence type="ECO:0000256" key="2">
    <source>
        <dbReference type="ARBA" id="ARBA00022801"/>
    </source>
</evidence>
<dbReference type="SUPFAM" id="SSF56784">
    <property type="entry name" value="HAD-like"/>
    <property type="match status" value="1"/>
</dbReference>
<keyword evidence="1" id="KW-0479">Metal-binding</keyword>
<reference evidence="5" key="1">
    <citation type="submission" date="2021-04" db="EMBL/GenBank/DDBJ databases">
        <title>Pseudonocardia sp. nov., isolated from sandy soil of mangrove forest.</title>
        <authorList>
            <person name="Zan Z."/>
            <person name="Huang R."/>
            <person name="Liu W."/>
        </authorList>
    </citation>
    <scope>NUCLEOTIDE SEQUENCE</scope>
    <source>
        <strain evidence="5">S2-4</strain>
    </source>
</reference>
<sequence length="392" mass="41731">MLIPPVRAVLVDLDDTLHPQAEFLDTAWRAVAQHGARRGLNPDALLGALREETAAGSARGSIIDRALARAGADPSHVEALLAAFRAVEPPTLTPYPGALRALAALRRRVPVGLVADGEVTGQRRKLAALGLTDAFDVVVLGDLDGRDRRKPHPAPFRRALAGLGVPPERVVMIGDRPDEDVAGAVAAGLRAVRVRTGEYATRPDHPGTWFSAPCLALAVHRLLPHLPDPPDPDRSEQPPGCGPPTAPSPACDLPVLVAGRAAGPVVERRGRQQEDHQQGQAHRQHRPGRHRQEHHPDEPQDDHAQADDNCDHGPHGDHLARIRVRSMVWARSQPGNHPVGGTCSADGFGRGRAGTAGTPGSPPHRGPSRLPPADAYRHTAAAVARLRLSARP</sequence>
<dbReference type="Gene3D" id="1.10.150.520">
    <property type="match status" value="1"/>
</dbReference>
<dbReference type="PANTHER" id="PTHR46470:SF2">
    <property type="entry name" value="GLYCERALDEHYDE 3-PHOSPHATE PHOSPHATASE"/>
    <property type="match status" value="1"/>
</dbReference>
<evidence type="ECO:0000313" key="6">
    <source>
        <dbReference type="Proteomes" id="UP001165283"/>
    </source>
</evidence>